<accession>A0A0J7BG81</accession>
<gene>
    <name evidence="1" type="ORF">CIRG_09417</name>
</gene>
<dbReference type="Proteomes" id="UP000054565">
    <property type="component" value="Unassembled WGS sequence"/>
</dbReference>
<dbReference type="AlphaFoldDB" id="A0A0J7BG81"/>
<evidence type="ECO:0000313" key="2">
    <source>
        <dbReference type="Proteomes" id="UP000054565"/>
    </source>
</evidence>
<proteinExistence type="predicted"/>
<reference evidence="2" key="1">
    <citation type="journal article" date="2010" name="Genome Res.">
        <title>Population genomic sequencing of Coccidioides fungi reveals recent hybridization and transposon control.</title>
        <authorList>
            <person name="Neafsey D.E."/>
            <person name="Barker B.M."/>
            <person name="Sharpton T.J."/>
            <person name="Stajich J.E."/>
            <person name="Park D.J."/>
            <person name="Whiston E."/>
            <person name="Hung C.-Y."/>
            <person name="McMahan C."/>
            <person name="White J."/>
            <person name="Sykes S."/>
            <person name="Heiman D."/>
            <person name="Young S."/>
            <person name="Zeng Q."/>
            <person name="Abouelleil A."/>
            <person name="Aftuck L."/>
            <person name="Bessette D."/>
            <person name="Brown A."/>
            <person name="FitzGerald M."/>
            <person name="Lui A."/>
            <person name="Macdonald J.P."/>
            <person name="Priest M."/>
            <person name="Orbach M.J."/>
            <person name="Galgiani J.N."/>
            <person name="Kirkland T.N."/>
            <person name="Cole G.T."/>
            <person name="Birren B.W."/>
            <person name="Henn M.R."/>
            <person name="Taylor J.W."/>
            <person name="Rounsley S.D."/>
        </authorList>
    </citation>
    <scope>NUCLEOTIDE SEQUENCE [LARGE SCALE GENOMIC DNA]</scope>
    <source>
        <strain evidence="2">RMSCC 2394</strain>
    </source>
</reference>
<organism evidence="1 2">
    <name type="scientific">Coccidioides immitis RMSCC 2394</name>
    <dbReference type="NCBI Taxonomy" id="404692"/>
    <lineage>
        <taxon>Eukaryota</taxon>
        <taxon>Fungi</taxon>
        <taxon>Dikarya</taxon>
        <taxon>Ascomycota</taxon>
        <taxon>Pezizomycotina</taxon>
        <taxon>Eurotiomycetes</taxon>
        <taxon>Eurotiomycetidae</taxon>
        <taxon>Onygenales</taxon>
        <taxon>Onygenaceae</taxon>
        <taxon>Coccidioides</taxon>
    </lineage>
</organism>
<name>A0A0J7BG81_COCIT</name>
<evidence type="ECO:0000313" key="1">
    <source>
        <dbReference type="EMBL" id="KMP09247.1"/>
    </source>
</evidence>
<protein>
    <submittedName>
        <fullName evidence="1">Uncharacterized protein</fullName>
    </submittedName>
</protein>
<sequence length="100" mass="10934">MDVFTNSSDTHFTTKSGTCFVTTNGRYDRAMQQSAQRLRVWPLIMWLLSPSNLSFLYPSGREHIPRQMVELGGAGLTVGATTSGGNTSPAIGRDYYLDGA</sequence>
<dbReference type="EMBL" id="DS028099">
    <property type="protein sequence ID" value="KMP09247.1"/>
    <property type="molecule type" value="Genomic_DNA"/>
</dbReference>